<dbReference type="EMBL" id="JBFPJR010000001">
    <property type="protein sequence ID" value="MEX0426074.1"/>
    <property type="molecule type" value="Genomic_DNA"/>
</dbReference>
<accession>A0ABV3SWL4</accession>
<keyword evidence="1" id="KW-1133">Transmembrane helix</keyword>
<dbReference type="InterPro" id="IPR019099">
    <property type="entry name" value="Uncharacterised_PGPGW_TM"/>
</dbReference>
<dbReference type="RefSeq" id="WP_367990669.1">
    <property type="nucleotide sequence ID" value="NZ_JBFPJR010000001.1"/>
</dbReference>
<dbReference type="Proteomes" id="UP001556631">
    <property type="component" value="Unassembled WGS sequence"/>
</dbReference>
<keyword evidence="1" id="KW-0812">Transmembrane</keyword>
<feature type="transmembrane region" description="Helical" evidence="1">
    <location>
        <begin position="74"/>
        <end position="97"/>
    </location>
</feature>
<sequence>MKLPAGAALKRLVLETLGWLLVVAGIAALVLPGPGLLMIFAGLALLSQQYAWAERRVEPVRLRALRGAAESVETWPRIVLSVVCALVIGGFGVLWSVQPPAPEWWPVEKAYWLLGGRWTGVTLILSALIALALIVYSYRRFHKKPDAVRELDREIRAADDDEEEYDQAHD</sequence>
<protein>
    <submittedName>
        <fullName evidence="2">PGPGW domain-containing protein</fullName>
    </submittedName>
</protein>
<evidence type="ECO:0000313" key="2">
    <source>
        <dbReference type="EMBL" id="MEX0426074.1"/>
    </source>
</evidence>
<evidence type="ECO:0000256" key="1">
    <source>
        <dbReference type="SAM" id="Phobius"/>
    </source>
</evidence>
<reference evidence="2 3" key="1">
    <citation type="submission" date="2024-07" db="EMBL/GenBank/DDBJ databases">
        <authorList>
            <person name="Lee S."/>
            <person name="Kang M."/>
        </authorList>
    </citation>
    <scope>NUCLEOTIDE SEQUENCE [LARGE SCALE GENOMIC DNA]</scope>
    <source>
        <strain evidence="2 3">DS6</strain>
    </source>
</reference>
<organism evidence="2 3">
    <name type="scientific">Nocardioides eburneus</name>
    <dbReference type="NCBI Taxonomy" id="3231482"/>
    <lineage>
        <taxon>Bacteria</taxon>
        <taxon>Bacillati</taxon>
        <taxon>Actinomycetota</taxon>
        <taxon>Actinomycetes</taxon>
        <taxon>Propionibacteriales</taxon>
        <taxon>Nocardioidaceae</taxon>
        <taxon>Nocardioides</taxon>
    </lineage>
</organism>
<proteinExistence type="predicted"/>
<feature type="transmembrane region" description="Helical" evidence="1">
    <location>
        <begin position="117"/>
        <end position="136"/>
    </location>
</feature>
<comment type="caution">
    <text evidence="2">The sequence shown here is derived from an EMBL/GenBank/DDBJ whole genome shotgun (WGS) entry which is preliminary data.</text>
</comment>
<keyword evidence="3" id="KW-1185">Reference proteome</keyword>
<name>A0ABV3SWL4_9ACTN</name>
<gene>
    <name evidence="2" type="ORF">AB3X52_00465</name>
</gene>
<keyword evidence="1" id="KW-0472">Membrane</keyword>
<dbReference type="Pfam" id="PF09656">
    <property type="entry name" value="PGPGW"/>
    <property type="match status" value="1"/>
</dbReference>
<evidence type="ECO:0000313" key="3">
    <source>
        <dbReference type="Proteomes" id="UP001556631"/>
    </source>
</evidence>